<dbReference type="GO" id="GO:0016579">
    <property type="term" value="P:protein deubiquitination"/>
    <property type="evidence" value="ECO:0007669"/>
    <property type="project" value="InterPro"/>
</dbReference>
<dbReference type="Gene3D" id="3.90.70.10">
    <property type="entry name" value="Cysteine proteinases"/>
    <property type="match status" value="1"/>
</dbReference>
<dbReference type="PROSITE" id="PS00973">
    <property type="entry name" value="USP_2"/>
    <property type="match status" value="1"/>
</dbReference>
<dbReference type="InterPro" id="IPR001394">
    <property type="entry name" value="Peptidase_C19_UCH"/>
</dbReference>
<dbReference type="GO" id="GO:0004843">
    <property type="term" value="F:cysteine-type deubiquitinase activity"/>
    <property type="evidence" value="ECO:0007669"/>
    <property type="project" value="InterPro"/>
</dbReference>
<dbReference type="Pfam" id="PF00443">
    <property type="entry name" value="UCH"/>
    <property type="match status" value="1"/>
</dbReference>
<dbReference type="EMBL" id="OY660886">
    <property type="protein sequence ID" value="CAJ1086150.1"/>
    <property type="molecule type" value="Genomic_DNA"/>
</dbReference>
<evidence type="ECO:0000256" key="1">
    <source>
        <dbReference type="SAM" id="MobiDB-lite"/>
    </source>
</evidence>
<accession>A0AAV1HJB7</accession>
<dbReference type="GO" id="GO:0005634">
    <property type="term" value="C:nucleus"/>
    <property type="evidence" value="ECO:0007669"/>
    <property type="project" value="TreeGrafter"/>
</dbReference>
<feature type="compositionally biased region" description="Basic and acidic residues" evidence="1">
    <location>
        <begin position="458"/>
        <end position="467"/>
    </location>
</feature>
<dbReference type="InterPro" id="IPR050164">
    <property type="entry name" value="Peptidase_C19"/>
</dbReference>
<dbReference type="PROSITE" id="PS50235">
    <property type="entry name" value="USP_3"/>
    <property type="match status" value="1"/>
</dbReference>
<gene>
    <name evidence="3" type="ORF">XNOV1_A040732</name>
</gene>
<keyword evidence="3" id="KW-0378">Hydrolase</keyword>
<dbReference type="Proteomes" id="UP001178508">
    <property type="component" value="Chromosome 23"/>
</dbReference>
<dbReference type="PANTHER" id="PTHR24006">
    <property type="entry name" value="UBIQUITIN CARBOXYL-TERMINAL HYDROLASE"/>
    <property type="match status" value="1"/>
</dbReference>
<proteinExistence type="predicted"/>
<reference evidence="3" key="1">
    <citation type="submission" date="2023-08" db="EMBL/GenBank/DDBJ databases">
        <authorList>
            <person name="Alioto T."/>
            <person name="Alioto T."/>
            <person name="Gomez Garrido J."/>
        </authorList>
    </citation>
    <scope>NUCLEOTIDE SEQUENCE</scope>
</reference>
<evidence type="ECO:0000259" key="2">
    <source>
        <dbReference type="PROSITE" id="PS50235"/>
    </source>
</evidence>
<dbReference type="PANTHER" id="PTHR24006:SF899">
    <property type="entry name" value="UBIQUITIN CARBOXYL-TERMINAL HYDROLASE"/>
    <property type="match status" value="1"/>
</dbReference>
<evidence type="ECO:0000313" key="4">
    <source>
        <dbReference type="Proteomes" id="UP001178508"/>
    </source>
</evidence>
<protein>
    <submittedName>
        <fullName evidence="3">Ubiquitin carboxyl-terminal hydrolase 47-like</fullName>
    </submittedName>
</protein>
<feature type="domain" description="USP" evidence="2">
    <location>
        <begin position="22"/>
        <end position="300"/>
    </location>
</feature>
<dbReference type="InterPro" id="IPR018200">
    <property type="entry name" value="USP_CS"/>
</dbReference>
<dbReference type="SUPFAM" id="SSF54001">
    <property type="entry name" value="Cysteine proteinases"/>
    <property type="match status" value="1"/>
</dbReference>
<evidence type="ECO:0000313" key="3">
    <source>
        <dbReference type="EMBL" id="CAJ1086150.1"/>
    </source>
</evidence>
<dbReference type="GO" id="GO:0005829">
    <property type="term" value="C:cytosol"/>
    <property type="evidence" value="ECO:0007669"/>
    <property type="project" value="TreeGrafter"/>
</dbReference>
<dbReference type="InterPro" id="IPR028889">
    <property type="entry name" value="USP"/>
</dbReference>
<keyword evidence="4" id="KW-1185">Reference proteome</keyword>
<organism evidence="3 4">
    <name type="scientific">Xyrichtys novacula</name>
    <name type="common">Pearly razorfish</name>
    <name type="synonym">Hemipteronotus novacula</name>
    <dbReference type="NCBI Taxonomy" id="13765"/>
    <lineage>
        <taxon>Eukaryota</taxon>
        <taxon>Metazoa</taxon>
        <taxon>Chordata</taxon>
        <taxon>Craniata</taxon>
        <taxon>Vertebrata</taxon>
        <taxon>Euteleostomi</taxon>
        <taxon>Actinopterygii</taxon>
        <taxon>Neopterygii</taxon>
        <taxon>Teleostei</taxon>
        <taxon>Neoteleostei</taxon>
        <taxon>Acanthomorphata</taxon>
        <taxon>Eupercaria</taxon>
        <taxon>Labriformes</taxon>
        <taxon>Labridae</taxon>
        <taxon>Xyrichtys</taxon>
    </lineage>
</organism>
<feature type="region of interest" description="Disordered" evidence="1">
    <location>
        <begin position="443"/>
        <end position="467"/>
    </location>
</feature>
<dbReference type="AlphaFoldDB" id="A0AAV1HJB7"/>
<sequence>MNHNKFRKFKQKLLSSNISDYHGLISPGLTCYLNTVLQVLFMTEDFREAVKRCSSEDLTTFDSHLADLFTTLEKETAKTHEITRQLGVTNVYEQRDAAEYLEKILCRASPEAAKIFKGELNHRSKCLTCEDTNETINSFWILPLVVQDSCGQLFTVGRGLEAFFRGEKFSGANEIFCNHCNKKREADLGCEITHNPEILTLLLKRFSFDSKHKRYFKLDCEVEVPETLHMTNCNYDLYALVDHNGDLTEGHYTARIKSFETQGWYHFNDRIVKSVRHALFGMEGERLKSRRAYLLMYRKVNKHPGKCGDAYSATSHIDAKERHKDEHTAEGNFKHLNGETSIKRLDVVAKKQTNILGSLEKTVYQEAPHREKIQRDGGQQWDKLNRQQPDTNSVDHMQHLNTRGTTTASLRTHQVQHAETKDVKNKAEGDISHRVITTKTVTEVEKRSRDAARHRHRDRDQREPWRF</sequence>
<dbReference type="CDD" id="cd02257">
    <property type="entry name" value="Peptidase_C19"/>
    <property type="match status" value="1"/>
</dbReference>
<name>A0AAV1HJB7_XYRNO</name>
<dbReference type="InterPro" id="IPR038765">
    <property type="entry name" value="Papain-like_cys_pep_sf"/>
</dbReference>